<dbReference type="EMBL" id="JAMTCP010000020">
    <property type="protein sequence ID" value="MCP2259852.1"/>
    <property type="molecule type" value="Genomic_DNA"/>
</dbReference>
<dbReference type="Proteomes" id="UP001205311">
    <property type="component" value="Unassembled WGS sequence"/>
</dbReference>
<evidence type="ECO:0000313" key="2">
    <source>
        <dbReference type="Proteomes" id="UP001205311"/>
    </source>
</evidence>
<evidence type="ECO:0000313" key="1">
    <source>
        <dbReference type="EMBL" id="MCP2259852.1"/>
    </source>
</evidence>
<accession>A0ABT1HWI2</accession>
<proteinExistence type="predicted"/>
<protein>
    <submittedName>
        <fullName evidence="1">Uncharacterized protein</fullName>
    </submittedName>
</protein>
<organism evidence="1 2">
    <name type="scientific">Streptoalloteichus tenebrarius (strain ATCC 17920 / DSM 40477 / JCM 4838 / CBS 697.72 / NBRC 16177 / NCIMB 11028 / NRRL B-12390 / A12253. 1 / ISP 5477)</name>
    <name type="common">Streptomyces tenebrarius</name>
    <dbReference type="NCBI Taxonomy" id="1933"/>
    <lineage>
        <taxon>Bacteria</taxon>
        <taxon>Bacillati</taxon>
        <taxon>Actinomycetota</taxon>
        <taxon>Actinomycetes</taxon>
        <taxon>Pseudonocardiales</taxon>
        <taxon>Pseudonocardiaceae</taxon>
        <taxon>Streptoalloteichus</taxon>
    </lineage>
</organism>
<keyword evidence="2" id="KW-1185">Reference proteome</keyword>
<comment type="caution">
    <text evidence="1">The sequence shown here is derived from an EMBL/GenBank/DDBJ whole genome shotgun (WGS) entry which is preliminary data.</text>
</comment>
<name>A0ABT1HWI2_STRSD</name>
<gene>
    <name evidence="1" type="ORF">LX15_003561</name>
</gene>
<sequence>MASAGYGPPMVARGLVLGHYLVTVQRFVAQLGKPADVATFHRLARAVLRGDGSALLAFLHAARKRLAAHQAPSEVWDRHDEALSVVVDLAADGATFQRLEKEIHRGLVLSYRLAWR</sequence>
<reference evidence="1 2" key="1">
    <citation type="submission" date="2022-06" db="EMBL/GenBank/DDBJ databases">
        <title>Genomic Encyclopedia of Archaeal and Bacterial Type Strains, Phase II (KMG-II): from individual species to whole genera.</title>
        <authorList>
            <person name="Goeker M."/>
        </authorList>
    </citation>
    <scope>NUCLEOTIDE SEQUENCE [LARGE SCALE GENOMIC DNA]</scope>
    <source>
        <strain evidence="1 2">DSM 40477</strain>
    </source>
</reference>